<dbReference type="EMBL" id="LWQT01000066">
    <property type="protein sequence ID" value="OAN49096.1"/>
    <property type="molecule type" value="Genomic_DNA"/>
</dbReference>
<protein>
    <submittedName>
        <fullName evidence="2">Uncharacterized protein</fullName>
    </submittedName>
</protein>
<dbReference type="STRING" id="1285242.A6A04_02950"/>
<evidence type="ECO:0000313" key="3">
    <source>
        <dbReference type="Proteomes" id="UP000078428"/>
    </source>
</evidence>
<keyword evidence="3" id="KW-1185">Reference proteome</keyword>
<feature type="region of interest" description="Disordered" evidence="1">
    <location>
        <begin position="59"/>
        <end position="84"/>
    </location>
</feature>
<comment type="caution">
    <text evidence="2">The sequence shown here is derived from an EMBL/GenBank/DDBJ whole genome shotgun (WGS) entry which is preliminary data.</text>
</comment>
<name>A0A178MK93_9PROT</name>
<proteinExistence type="predicted"/>
<accession>A0A178MK93</accession>
<dbReference type="AlphaFoldDB" id="A0A178MK93"/>
<dbReference type="RefSeq" id="WP_068493388.1">
    <property type="nucleotide sequence ID" value="NZ_LWQT01000066.1"/>
</dbReference>
<reference evidence="2 3" key="1">
    <citation type="submission" date="2016-04" db="EMBL/GenBank/DDBJ databases">
        <title>Draft genome sequence of freshwater magnetotactic bacteria Magnetospirillum marisnigri SP-1 and Magnetospirillum moscoviense BB-1.</title>
        <authorList>
            <person name="Koziaeva V."/>
            <person name="Dziuba M.V."/>
            <person name="Ivanov T.M."/>
            <person name="Kuznetsov B."/>
            <person name="Grouzdev D.S."/>
        </authorList>
    </citation>
    <scope>NUCLEOTIDE SEQUENCE [LARGE SCALE GENOMIC DNA]</scope>
    <source>
        <strain evidence="2 3">SP-1</strain>
    </source>
</reference>
<dbReference type="OrthoDB" id="7666004at2"/>
<organism evidence="2 3">
    <name type="scientific">Paramagnetospirillum marisnigri</name>
    <dbReference type="NCBI Taxonomy" id="1285242"/>
    <lineage>
        <taxon>Bacteria</taxon>
        <taxon>Pseudomonadati</taxon>
        <taxon>Pseudomonadota</taxon>
        <taxon>Alphaproteobacteria</taxon>
        <taxon>Rhodospirillales</taxon>
        <taxon>Magnetospirillaceae</taxon>
        <taxon>Paramagnetospirillum</taxon>
    </lineage>
</organism>
<sequence>MTNRFDLTVPRPGRDGKTRFVRIGTGWQNTKGFSLEFDALPIADHEGKTKVVMFPATDRSPAAETAPPTATPTASPLSDDVPIF</sequence>
<feature type="compositionally biased region" description="Low complexity" evidence="1">
    <location>
        <begin position="60"/>
        <end position="76"/>
    </location>
</feature>
<dbReference type="Proteomes" id="UP000078428">
    <property type="component" value="Unassembled WGS sequence"/>
</dbReference>
<evidence type="ECO:0000256" key="1">
    <source>
        <dbReference type="SAM" id="MobiDB-lite"/>
    </source>
</evidence>
<evidence type="ECO:0000313" key="2">
    <source>
        <dbReference type="EMBL" id="OAN49096.1"/>
    </source>
</evidence>
<gene>
    <name evidence="2" type="ORF">A6A04_02950</name>
</gene>